<comment type="caution">
    <text evidence="1">The sequence shown here is derived from an EMBL/GenBank/DDBJ whole genome shotgun (WGS) entry which is preliminary data.</text>
</comment>
<reference evidence="1 2" key="1">
    <citation type="journal article" date="2015" name="Int. J. Syst. Evol. Microbiol.">
        <title>Gemmobacter intermedius sp. nov., isolated from a white stork (Ciconia ciconia).</title>
        <authorList>
            <person name="Kampfer P."/>
            <person name="Jerzak L."/>
            <person name="Wilharm G."/>
            <person name="Golke J."/>
            <person name="Busse H.J."/>
            <person name="Glaeser S.P."/>
        </authorList>
    </citation>
    <scope>NUCLEOTIDE SEQUENCE [LARGE SCALE GENOMIC DNA]</scope>
    <source>
        <strain evidence="1 2">119/4</strain>
    </source>
</reference>
<dbReference type="EMBL" id="SBLC01000130">
    <property type="protein sequence ID" value="RWY33810.1"/>
    <property type="molecule type" value="Genomic_DNA"/>
</dbReference>
<dbReference type="RefSeq" id="WP_164888987.1">
    <property type="nucleotide sequence ID" value="NZ_SBLC01000130.1"/>
</dbReference>
<dbReference type="Proteomes" id="UP000287168">
    <property type="component" value="Unassembled WGS sequence"/>
</dbReference>
<sequence length="87" mass="9703">MVPSYSIDKSQPKRHVVRQMDGRFFILVAIVSHNLRGFLSGTSELLGWAVLSPDDSTFHGVVSLDPEYPSAWLDDKGSRYELITPPA</sequence>
<feature type="non-terminal residue" evidence="1">
    <location>
        <position position="87"/>
    </location>
</feature>
<proteinExistence type="predicted"/>
<dbReference type="AlphaFoldDB" id="A0A451GG20"/>
<accession>A0A451GG20</accession>
<protein>
    <submittedName>
        <fullName evidence="1">Uncharacterized protein</fullName>
    </submittedName>
</protein>
<gene>
    <name evidence="1" type="ORF">EP867_19550</name>
</gene>
<organism evidence="1 2">
    <name type="scientific">Falsigemmobacter intermedius</name>
    <dbReference type="NCBI Taxonomy" id="1553448"/>
    <lineage>
        <taxon>Bacteria</taxon>
        <taxon>Pseudomonadati</taxon>
        <taxon>Pseudomonadota</taxon>
        <taxon>Alphaproteobacteria</taxon>
        <taxon>Rhodobacterales</taxon>
        <taxon>Paracoccaceae</taxon>
        <taxon>Falsigemmobacter</taxon>
    </lineage>
</organism>
<evidence type="ECO:0000313" key="2">
    <source>
        <dbReference type="Proteomes" id="UP000287168"/>
    </source>
</evidence>
<name>A0A451GG20_9RHOB</name>
<evidence type="ECO:0000313" key="1">
    <source>
        <dbReference type="EMBL" id="RWY33810.1"/>
    </source>
</evidence>
<keyword evidence="2" id="KW-1185">Reference proteome</keyword>